<dbReference type="AlphaFoldDB" id="A0A1T4LMZ8"/>
<dbReference type="Proteomes" id="UP000190092">
    <property type="component" value="Unassembled WGS sequence"/>
</dbReference>
<reference evidence="4" key="1">
    <citation type="submission" date="2017-02" db="EMBL/GenBank/DDBJ databases">
        <authorList>
            <person name="Varghese N."/>
            <person name="Submissions S."/>
        </authorList>
    </citation>
    <scope>NUCLEOTIDE SEQUENCE [LARGE SCALE GENOMIC DNA]</scope>
    <source>
        <strain evidence="4">ATCC 27094</strain>
    </source>
</reference>
<comment type="similarity">
    <text evidence="1">Belongs to the CapA family.</text>
</comment>
<keyword evidence="4" id="KW-1185">Reference proteome</keyword>
<dbReference type="InterPro" id="IPR029052">
    <property type="entry name" value="Metallo-depent_PP-like"/>
</dbReference>
<organism evidence="3 4">
    <name type="scientific">Enhydrobacter aerosaccus</name>
    <dbReference type="NCBI Taxonomy" id="225324"/>
    <lineage>
        <taxon>Bacteria</taxon>
        <taxon>Pseudomonadati</taxon>
        <taxon>Pseudomonadota</taxon>
        <taxon>Alphaproteobacteria</taxon>
        <taxon>Hyphomicrobiales</taxon>
        <taxon>Enhydrobacter</taxon>
    </lineage>
</organism>
<dbReference type="CDD" id="cd07381">
    <property type="entry name" value="MPP_CapA"/>
    <property type="match status" value="1"/>
</dbReference>
<dbReference type="InterPro" id="IPR019079">
    <property type="entry name" value="Capsule_synth_CapA"/>
</dbReference>
<dbReference type="EMBL" id="FUWJ01000001">
    <property type="protein sequence ID" value="SJZ56120.1"/>
    <property type="molecule type" value="Genomic_DNA"/>
</dbReference>
<dbReference type="SUPFAM" id="SSF56300">
    <property type="entry name" value="Metallo-dependent phosphatases"/>
    <property type="match status" value="1"/>
</dbReference>
<feature type="domain" description="Capsule synthesis protein CapA" evidence="2">
    <location>
        <begin position="8"/>
        <end position="273"/>
    </location>
</feature>
<protein>
    <submittedName>
        <fullName evidence="3">Poly-gamma-glutamate synthesis protein (Capsule biosynthesis protein)</fullName>
    </submittedName>
</protein>
<dbReference type="STRING" id="225324.SAMN02745126_01630"/>
<evidence type="ECO:0000313" key="3">
    <source>
        <dbReference type="EMBL" id="SJZ56120.1"/>
    </source>
</evidence>
<dbReference type="Gene3D" id="3.60.21.10">
    <property type="match status" value="1"/>
</dbReference>
<evidence type="ECO:0000256" key="1">
    <source>
        <dbReference type="ARBA" id="ARBA00005662"/>
    </source>
</evidence>
<name>A0A1T4LMZ8_9HYPH</name>
<sequence length="369" mass="40556">MRPERYPVLAAAGDIVIRSRLFDERGAVHPEYERTLHYLRNADLVWGSCEVQFAAKGYRTDAPIAYLVDPMVAADLGRAGFGIMTVATNHTCDFGPEAFLETLDNLQSASITPVGGGRTVSEAVAPRVLDVAGRRIGFLAVSCLLPPDYAATEQRPGIAPLQVEQWTEFNPILLATEPGAPLKMRSRVRAEDQERLITAIQALRPRVDLLIVSVHWGYGRGDPQAEYQRPLGHAIINAGADMVLGNHPHSPAGIETYRGRPILYSLGNHIAQQDRVNATPIQKEIFSQIDPWSLVCRIEFCAAGVRTIEFCATECDVQGMPILIESEADARPILDRFRRLSATMGTEIMVEGPRAIARFTETEAMGARS</sequence>
<proteinExistence type="inferred from homology"/>
<evidence type="ECO:0000313" key="4">
    <source>
        <dbReference type="Proteomes" id="UP000190092"/>
    </source>
</evidence>
<dbReference type="OrthoDB" id="9810718at2"/>
<accession>A0A1T4LMZ8</accession>
<dbReference type="Pfam" id="PF09587">
    <property type="entry name" value="PGA_cap"/>
    <property type="match status" value="1"/>
</dbReference>
<gene>
    <name evidence="3" type="ORF">SAMN02745126_01630</name>
</gene>
<dbReference type="InterPro" id="IPR052169">
    <property type="entry name" value="CW_Biosynth-Accessory"/>
</dbReference>
<dbReference type="RefSeq" id="WP_085933241.1">
    <property type="nucleotide sequence ID" value="NZ_FUWJ01000001.1"/>
</dbReference>
<dbReference type="PANTHER" id="PTHR33393">
    <property type="entry name" value="POLYGLUTAMINE SYNTHESIS ACCESSORY PROTEIN RV0574C-RELATED"/>
    <property type="match status" value="1"/>
</dbReference>
<dbReference type="SMART" id="SM00854">
    <property type="entry name" value="PGA_cap"/>
    <property type="match status" value="1"/>
</dbReference>
<dbReference type="PANTHER" id="PTHR33393:SF13">
    <property type="entry name" value="PGA BIOSYNTHESIS PROTEIN CAPA"/>
    <property type="match status" value="1"/>
</dbReference>
<evidence type="ECO:0000259" key="2">
    <source>
        <dbReference type="SMART" id="SM00854"/>
    </source>
</evidence>